<dbReference type="AlphaFoldDB" id="A0AAV7IG57"/>
<evidence type="ECO:0000313" key="3">
    <source>
        <dbReference type="Proteomes" id="UP000826195"/>
    </source>
</evidence>
<dbReference type="InterPro" id="IPR011009">
    <property type="entry name" value="Kinase-like_dom_sf"/>
</dbReference>
<dbReference type="Gene3D" id="3.90.1200.10">
    <property type="match status" value="1"/>
</dbReference>
<dbReference type="SMART" id="SM00587">
    <property type="entry name" value="CHK"/>
    <property type="match status" value="1"/>
</dbReference>
<keyword evidence="3" id="KW-1185">Reference proteome</keyword>
<feature type="domain" description="CHK kinase-like" evidence="1">
    <location>
        <begin position="127"/>
        <end position="334"/>
    </location>
</feature>
<dbReference type="SUPFAM" id="SSF56112">
    <property type="entry name" value="Protein kinase-like (PK-like)"/>
    <property type="match status" value="1"/>
</dbReference>
<reference evidence="2 3" key="1">
    <citation type="journal article" date="2021" name="J. Hered.">
        <title>A chromosome-level genome assembly of the parasitoid wasp, Cotesia glomerata (Hymenoptera: Braconidae).</title>
        <authorList>
            <person name="Pinto B.J."/>
            <person name="Weis J.J."/>
            <person name="Gamble T."/>
            <person name="Ode P.J."/>
            <person name="Paul R."/>
            <person name="Zaspel J.M."/>
        </authorList>
    </citation>
    <scope>NUCLEOTIDE SEQUENCE [LARGE SCALE GENOMIC DNA]</scope>
    <source>
        <strain evidence="2">CgM1</strain>
    </source>
</reference>
<gene>
    <name evidence="2" type="ORF">KQX54_006227</name>
</gene>
<dbReference type="Pfam" id="PF02958">
    <property type="entry name" value="EcKL"/>
    <property type="match status" value="1"/>
</dbReference>
<dbReference type="PANTHER" id="PTHR11012:SF30">
    <property type="entry name" value="PROTEIN KINASE-LIKE DOMAIN-CONTAINING"/>
    <property type="match status" value="1"/>
</dbReference>
<name>A0AAV7IG57_COTGL</name>
<evidence type="ECO:0000313" key="2">
    <source>
        <dbReference type="EMBL" id="KAH0560600.1"/>
    </source>
</evidence>
<sequence length="423" mass="48550">MDPESRKLTREFMRDLISKDEPDVEITSLDEEPGSGRGDNYTSMLYRMKVNGRKRLKSGQWIPWSTAIIYKVLPESKARRDEYKSELLFKNEVVFYNLVWPALNQLQTGKKVFGGVAKTYVARSDLIAMEDLKIRGYVMADRRQGLELSRLKLVLKALAGFHALSLTLRDLKPEVFQHLSDENNPDGVRESLFRLEYEEWYRHYYRVAVKNAMTMVSEALPAQHHHERNKVLGKLQKFLHENVFFRTMCELASTRGPFTVFCHGDCWTNNFLFSNSDTDAEAVYLVDFQLLRVGSLALDLVNLLYCCTSGEVRRVHMNSLLIHYHQHLMEALNTLNPQQSRDSSVTWELLNEEVRKCGRFGFGIALDILPISTCDSDNAPDLYEGAEGNAEEVRYPRAPPPGGDECARLMTELALELIQNKAL</sequence>
<accession>A0AAV7IG57</accession>
<protein>
    <recommendedName>
        <fullName evidence="1">CHK kinase-like domain-containing protein</fullName>
    </recommendedName>
</protein>
<dbReference type="Proteomes" id="UP000826195">
    <property type="component" value="Unassembled WGS sequence"/>
</dbReference>
<evidence type="ECO:0000259" key="1">
    <source>
        <dbReference type="SMART" id="SM00587"/>
    </source>
</evidence>
<dbReference type="PANTHER" id="PTHR11012">
    <property type="entry name" value="PROTEIN KINASE-LIKE DOMAIN-CONTAINING"/>
    <property type="match status" value="1"/>
</dbReference>
<organism evidence="2 3">
    <name type="scientific">Cotesia glomerata</name>
    <name type="common">Lepidopteran parasitic wasp</name>
    <name type="synonym">Apanteles glomeratus</name>
    <dbReference type="NCBI Taxonomy" id="32391"/>
    <lineage>
        <taxon>Eukaryota</taxon>
        <taxon>Metazoa</taxon>
        <taxon>Ecdysozoa</taxon>
        <taxon>Arthropoda</taxon>
        <taxon>Hexapoda</taxon>
        <taxon>Insecta</taxon>
        <taxon>Pterygota</taxon>
        <taxon>Neoptera</taxon>
        <taxon>Endopterygota</taxon>
        <taxon>Hymenoptera</taxon>
        <taxon>Apocrita</taxon>
        <taxon>Ichneumonoidea</taxon>
        <taxon>Braconidae</taxon>
        <taxon>Microgastrinae</taxon>
        <taxon>Cotesia</taxon>
    </lineage>
</organism>
<dbReference type="InterPro" id="IPR015897">
    <property type="entry name" value="CHK_kinase-like"/>
</dbReference>
<comment type="caution">
    <text evidence="2">The sequence shown here is derived from an EMBL/GenBank/DDBJ whole genome shotgun (WGS) entry which is preliminary data.</text>
</comment>
<dbReference type="InterPro" id="IPR004119">
    <property type="entry name" value="EcKL"/>
</dbReference>
<proteinExistence type="predicted"/>
<dbReference type="EMBL" id="JAHXZJ010000374">
    <property type="protein sequence ID" value="KAH0560600.1"/>
    <property type="molecule type" value="Genomic_DNA"/>
</dbReference>